<evidence type="ECO:0000256" key="3">
    <source>
        <dbReference type="ARBA" id="ARBA00023163"/>
    </source>
</evidence>
<dbReference type="Pfam" id="PF00392">
    <property type="entry name" value="GntR"/>
    <property type="match status" value="1"/>
</dbReference>
<dbReference type="PANTHER" id="PTHR43537:SF5">
    <property type="entry name" value="UXU OPERON TRANSCRIPTIONAL REGULATOR"/>
    <property type="match status" value="1"/>
</dbReference>
<accession>A0A0N9VVV2</accession>
<dbReference type="STRING" id="1324350.AOY20_06855"/>
<dbReference type="KEGG" id="aei:AOY20_06855"/>
<keyword evidence="6" id="KW-1185">Reference proteome</keyword>
<dbReference type="Pfam" id="PF07729">
    <property type="entry name" value="FCD"/>
    <property type="match status" value="1"/>
</dbReference>
<dbReference type="SUPFAM" id="SSF48008">
    <property type="entry name" value="GntR ligand-binding domain-like"/>
    <property type="match status" value="1"/>
</dbReference>
<evidence type="ECO:0000259" key="4">
    <source>
        <dbReference type="PROSITE" id="PS50949"/>
    </source>
</evidence>
<dbReference type="SUPFAM" id="SSF46785">
    <property type="entry name" value="Winged helix' DNA-binding domain"/>
    <property type="match status" value="1"/>
</dbReference>
<dbReference type="GO" id="GO:0003677">
    <property type="term" value="F:DNA binding"/>
    <property type="evidence" value="ECO:0007669"/>
    <property type="project" value="UniProtKB-KW"/>
</dbReference>
<dbReference type="PROSITE" id="PS50949">
    <property type="entry name" value="HTH_GNTR"/>
    <property type="match status" value="1"/>
</dbReference>
<keyword evidence="3" id="KW-0804">Transcription</keyword>
<evidence type="ECO:0000256" key="1">
    <source>
        <dbReference type="ARBA" id="ARBA00023015"/>
    </source>
</evidence>
<dbReference type="CDD" id="cd07377">
    <property type="entry name" value="WHTH_GntR"/>
    <property type="match status" value="1"/>
</dbReference>
<name>A0A0N9VVV2_9GAMM</name>
<sequence>MKQNRLYQNIVNKIQEDIKNGIYLVGAKLPPERDLAQQLGVSRTSIREAIIALEIFGIVEVRLGSGVYVLKTPDDLLPQPQNNLDQNIHPLLLPHLKEEDFITPFEVLEARLHIEPYLAELAAKNRTTAQLEQIKEAFLMNVNDNLDQSSDHIGDRLFHIRIAEASQNNAYGFFLKYLLGQHYTDIFSRMRTLYTPEDMPLRSQFEHQEILFAIQNQDAIAAKNAMKKHIQNVINIFSRKI</sequence>
<keyword evidence="2" id="KW-0238">DNA-binding</keyword>
<dbReference type="OrthoDB" id="5450856at2"/>
<dbReference type="PANTHER" id="PTHR43537">
    <property type="entry name" value="TRANSCRIPTIONAL REGULATOR, GNTR FAMILY"/>
    <property type="match status" value="1"/>
</dbReference>
<feature type="domain" description="HTH gntR-type" evidence="4">
    <location>
        <begin position="4"/>
        <end position="72"/>
    </location>
</feature>
<dbReference type="InterPro" id="IPR008920">
    <property type="entry name" value="TF_FadR/GntR_C"/>
</dbReference>
<dbReference type="EMBL" id="CP012808">
    <property type="protein sequence ID" value="ALH95274.1"/>
    <property type="molecule type" value="Genomic_DNA"/>
</dbReference>
<dbReference type="GO" id="GO:0003700">
    <property type="term" value="F:DNA-binding transcription factor activity"/>
    <property type="evidence" value="ECO:0007669"/>
    <property type="project" value="InterPro"/>
</dbReference>
<reference evidence="5 6" key="1">
    <citation type="journal article" date="2015" name="Int. J. Syst. Evol. Microbiol.">
        <title>Acinetobacter equi sp. nov. isolated from horse faeces.</title>
        <authorList>
            <person name="Poppel M.T."/>
            <person name="Skiebe E."/>
            <person name="Laue M."/>
            <person name="Bergmann H."/>
            <person name="Ebersberger I."/>
            <person name="Garn T."/>
            <person name="Fruth A."/>
            <person name="Baumgardt S."/>
            <person name="Busse H.J."/>
            <person name="Wilharm G."/>
        </authorList>
    </citation>
    <scope>NUCLEOTIDE SEQUENCE [LARGE SCALE GENOMIC DNA]</scope>
    <source>
        <strain evidence="5 6">114</strain>
    </source>
</reference>
<protein>
    <submittedName>
        <fullName evidence="5">GntR family transcriptional regulator</fullName>
    </submittedName>
</protein>
<dbReference type="SMART" id="SM00345">
    <property type="entry name" value="HTH_GNTR"/>
    <property type="match status" value="1"/>
</dbReference>
<dbReference type="InterPro" id="IPR000524">
    <property type="entry name" value="Tscrpt_reg_HTH_GntR"/>
</dbReference>
<evidence type="ECO:0000256" key="2">
    <source>
        <dbReference type="ARBA" id="ARBA00023125"/>
    </source>
</evidence>
<dbReference type="InterPro" id="IPR036390">
    <property type="entry name" value="WH_DNA-bd_sf"/>
</dbReference>
<dbReference type="Gene3D" id="1.10.10.10">
    <property type="entry name" value="Winged helix-like DNA-binding domain superfamily/Winged helix DNA-binding domain"/>
    <property type="match status" value="1"/>
</dbReference>
<gene>
    <name evidence="5" type="ORF">AOY20_06855</name>
</gene>
<keyword evidence="1" id="KW-0805">Transcription regulation</keyword>
<dbReference type="SMART" id="SM00895">
    <property type="entry name" value="FCD"/>
    <property type="match status" value="1"/>
</dbReference>
<organism evidence="5 6">
    <name type="scientific">Acinetobacter equi</name>
    <dbReference type="NCBI Taxonomy" id="1324350"/>
    <lineage>
        <taxon>Bacteria</taxon>
        <taxon>Pseudomonadati</taxon>
        <taxon>Pseudomonadota</taxon>
        <taxon>Gammaproteobacteria</taxon>
        <taxon>Moraxellales</taxon>
        <taxon>Moraxellaceae</taxon>
        <taxon>Acinetobacter</taxon>
    </lineage>
</organism>
<dbReference type="Gene3D" id="1.20.120.530">
    <property type="entry name" value="GntR ligand-binding domain-like"/>
    <property type="match status" value="1"/>
</dbReference>
<dbReference type="Proteomes" id="UP000064939">
    <property type="component" value="Chromosome"/>
</dbReference>
<dbReference type="InterPro" id="IPR036388">
    <property type="entry name" value="WH-like_DNA-bd_sf"/>
</dbReference>
<dbReference type="RefSeq" id="WP_054581168.1">
    <property type="nucleotide sequence ID" value="NZ_CP012808.1"/>
</dbReference>
<evidence type="ECO:0000313" key="5">
    <source>
        <dbReference type="EMBL" id="ALH95274.1"/>
    </source>
</evidence>
<dbReference type="InterPro" id="IPR011711">
    <property type="entry name" value="GntR_C"/>
</dbReference>
<dbReference type="PRINTS" id="PR00035">
    <property type="entry name" value="HTHGNTR"/>
</dbReference>
<dbReference type="AlphaFoldDB" id="A0A0N9VVV2"/>
<proteinExistence type="predicted"/>
<evidence type="ECO:0000313" key="6">
    <source>
        <dbReference type="Proteomes" id="UP000064939"/>
    </source>
</evidence>